<organism evidence="1 2">
    <name type="scientific">Heliocybe sulcata</name>
    <dbReference type="NCBI Taxonomy" id="5364"/>
    <lineage>
        <taxon>Eukaryota</taxon>
        <taxon>Fungi</taxon>
        <taxon>Dikarya</taxon>
        <taxon>Basidiomycota</taxon>
        <taxon>Agaricomycotina</taxon>
        <taxon>Agaricomycetes</taxon>
        <taxon>Gloeophyllales</taxon>
        <taxon>Gloeophyllaceae</taxon>
        <taxon>Heliocybe</taxon>
    </lineage>
</organism>
<dbReference type="Proteomes" id="UP000305948">
    <property type="component" value="Unassembled WGS sequence"/>
</dbReference>
<protein>
    <recommendedName>
        <fullName evidence="3">F-box domain-containing protein</fullName>
    </recommendedName>
</protein>
<name>A0A5C3MRJ5_9AGAM</name>
<evidence type="ECO:0008006" key="3">
    <source>
        <dbReference type="Google" id="ProtNLM"/>
    </source>
</evidence>
<evidence type="ECO:0000313" key="2">
    <source>
        <dbReference type="Proteomes" id="UP000305948"/>
    </source>
</evidence>
<keyword evidence="2" id="KW-1185">Reference proteome</keyword>
<proteinExistence type="predicted"/>
<accession>A0A5C3MRJ5</accession>
<dbReference type="EMBL" id="ML213524">
    <property type="protein sequence ID" value="TFK47473.1"/>
    <property type="molecule type" value="Genomic_DNA"/>
</dbReference>
<evidence type="ECO:0000313" key="1">
    <source>
        <dbReference type="EMBL" id="TFK47473.1"/>
    </source>
</evidence>
<dbReference type="AlphaFoldDB" id="A0A5C3MRJ5"/>
<gene>
    <name evidence="1" type="ORF">OE88DRAFT_1636852</name>
</gene>
<reference evidence="1 2" key="1">
    <citation type="journal article" date="2019" name="Nat. Ecol. Evol.">
        <title>Megaphylogeny resolves global patterns of mushroom evolution.</title>
        <authorList>
            <person name="Varga T."/>
            <person name="Krizsan K."/>
            <person name="Foldi C."/>
            <person name="Dima B."/>
            <person name="Sanchez-Garcia M."/>
            <person name="Sanchez-Ramirez S."/>
            <person name="Szollosi G.J."/>
            <person name="Szarkandi J.G."/>
            <person name="Papp V."/>
            <person name="Albert L."/>
            <person name="Andreopoulos W."/>
            <person name="Angelini C."/>
            <person name="Antonin V."/>
            <person name="Barry K.W."/>
            <person name="Bougher N.L."/>
            <person name="Buchanan P."/>
            <person name="Buyck B."/>
            <person name="Bense V."/>
            <person name="Catcheside P."/>
            <person name="Chovatia M."/>
            <person name="Cooper J."/>
            <person name="Damon W."/>
            <person name="Desjardin D."/>
            <person name="Finy P."/>
            <person name="Geml J."/>
            <person name="Haridas S."/>
            <person name="Hughes K."/>
            <person name="Justo A."/>
            <person name="Karasinski D."/>
            <person name="Kautmanova I."/>
            <person name="Kiss B."/>
            <person name="Kocsube S."/>
            <person name="Kotiranta H."/>
            <person name="LaButti K.M."/>
            <person name="Lechner B.E."/>
            <person name="Liimatainen K."/>
            <person name="Lipzen A."/>
            <person name="Lukacs Z."/>
            <person name="Mihaltcheva S."/>
            <person name="Morgado L.N."/>
            <person name="Niskanen T."/>
            <person name="Noordeloos M.E."/>
            <person name="Ohm R.A."/>
            <person name="Ortiz-Santana B."/>
            <person name="Ovrebo C."/>
            <person name="Racz N."/>
            <person name="Riley R."/>
            <person name="Savchenko A."/>
            <person name="Shiryaev A."/>
            <person name="Soop K."/>
            <person name="Spirin V."/>
            <person name="Szebenyi C."/>
            <person name="Tomsovsky M."/>
            <person name="Tulloss R.E."/>
            <person name="Uehling J."/>
            <person name="Grigoriev I.V."/>
            <person name="Vagvolgyi C."/>
            <person name="Papp T."/>
            <person name="Martin F.M."/>
            <person name="Miettinen O."/>
            <person name="Hibbett D.S."/>
            <person name="Nagy L.G."/>
        </authorList>
    </citation>
    <scope>NUCLEOTIDE SEQUENCE [LARGE SCALE GENOMIC DNA]</scope>
    <source>
        <strain evidence="1 2">OMC1185</strain>
    </source>
</reference>
<dbReference type="OrthoDB" id="3258324at2759"/>
<sequence>MSYSHIPRRSISRVSFRESVPLNAHRLPPELWLLILREAATPAYDPLDTSQELSFLDSPAFRQADYRACMRTKRKLTLVSKAWHTMSEPLLYEFVWISRAAQAKALAHTLLLQEMARGATCGRFIRRLHIQTSVLERCPPADLRTIVSYSPQLTIFTDHQSIQRNRYEEPDPRCSPEKIFSLLAHPNNKLRKLSWTTYDDTPFHLDMSPLLSRPTIHLEYLELSSCSPNFSALLPQAVRAVSIPNLKALKVSLDNVTFAVLAKWDMPLLTNLSVVSADYSYAGPGFAAFFEQHGAKIRQLELGHSSSLVEEYVLARPHHAASHQPIRLAEWCPNLREFICSADAEWHWQTPDWIAPHVLLPTHPTLEFIGIRDIDARLRNDAALPWATSTADDAPFFPLLEQMGSLLRKEAFPRLRYVRDLSEESHRMRARRPESRVVSFWGKVIKRCSVRGVWLEDYMGVNVTLRALKRASLNL</sequence>